<evidence type="ECO:0000313" key="2">
    <source>
        <dbReference type="EMBL" id="SFD65484.1"/>
    </source>
</evidence>
<dbReference type="InterPro" id="IPR049500">
    <property type="entry name" value="Peptidase_M50B-like"/>
</dbReference>
<dbReference type="OrthoDB" id="5184455at2"/>
<accession>A0A1I1U454</accession>
<reference evidence="3" key="1">
    <citation type="submission" date="2016-10" db="EMBL/GenBank/DDBJ databases">
        <authorList>
            <person name="Varghese N."/>
            <person name="Submissions S."/>
        </authorList>
    </citation>
    <scope>NUCLEOTIDE SEQUENCE [LARGE SCALE GENOMIC DNA]</scope>
    <source>
        <strain evidence="3">ATCC 25963</strain>
    </source>
</reference>
<feature type="transmembrane region" description="Helical" evidence="1">
    <location>
        <begin position="178"/>
        <end position="195"/>
    </location>
</feature>
<feature type="transmembrane region" description="Helical" evidence="1">
    <location>
        <begin position="103"/>
        <end position="123"/>
    </location>
</feature>
<dbReference type="Pfam" id="PF13398">
    <property type="entry name" value="Peptidase_M50B"/>
    <property type="match status" value="1"/>
</dbReference>
<gene>
    <name evidence="2" type="ORF">SAMN02745121_00952</name>
</gene>
<feature type="transmembrane region" description="Helical" evidence="1">
    <location>
        <begin position="30"/>
        <end position="52"/>
    </location>
</feature>
<dbReference type="EMBL" id="FOMX01000003">
    <property type="protein sequence ID" value="SFD65484.1"/>
    <property type="molecule type" value="Genomic_DNA"/>
</dbReference>
<name>A0A1I1U454_9BACT</name>
<keyword evidence="1" id="KW-0812">Transmembrane</keyword>
<keyword evidence="1" id="KW-0472">Membrane</keyword>
<feature type="transmembrane region" description="Helical" evidence="1">
    <location>
        <begin position="154"/>
        <end position="171"/>
    </location>
</feature>
<organism evidence="2 3">
    <name type="scientific">Nannocystis exedens</name>
    <dbReference type="NCBI Taxonomy" id="54"/>
    <lineage>
        <taxon>Bacteria</taxon>
        <taxon>Pseudomonadati</taxon>
        <taxon>Myxococcota</taxon>
        <taxon>Polyangia</taxon>
        <taxon>Nannocystales</taxon>
        <taxon>Nannocystaceae</taxon>
        <taxon>Nannocystis</taxon>
    </lineage>
</organism>
<keyword evidence="3" id="KW-1185">Reference proteome</keyword>
<proteinExistence type="predicted"/>
<protein>
    <submittedName>
        <fullName evidence="2">Peptidase M50B-like</fullName>
    </submittedName>
</protein>
<evidence type="ECO:0000313" key="3">
    <source>
        <dbReference type="Proteomes" id="UP000199400"/>
    </source>
</evidence>
<sequence length="261" mass="26864">MLRCDAMSSAARAFARAHDQAQVTRRARGALVASAALTLLLYLIPFGGLLIYPLLLLSTLAHELGHGLAALATGGSFQAFYLWPDGSGMAVHSGPEGHVLQAIVAAGGLIGPAVVAGACFALARRARLARLVLGLLGLGFLAAVVLVVENPFGFWYIGGVGAALLALAVRARAPVAQTALVFLAVQLALSVFSRADYLFTASAQTSAGVMPSDSAHIAAALGGSYLLWGAVCGLFSVLVLVLGLWLFTRGASRVSLASLRR</sequence>
<dbReference type="Proteomes" id="UP000199400">
    <property type="component" value="Unassembled WGS sequence"/>
</dbReference>
<keyword evidence="1" id="KW-1133">Transmembrane helix</keyword>
<dbReference type="AlphaFoldDB" id="A0A1I1U454"/>
<evidence type="ECO:0000256" key="1">
    <source>
        <dbReference type="SAM" id="Phobius"/>
    </source>
</evidence>
<dbReference type="STRING" id="54.SAMN02745121_00952"/>
<feature type="transmembrane region" description="Helical" evidence="1">
    <location>
        <begin position="225"/>
        <end position="247"/>
    </location>
</feature>
<feature type="transmembrane region" description="Helical" evidence="1">
    <location>
        <begin position="128"/>
        <end position="148"/>
    </location>
</feature>